<dbReference type="Gramene" id="mito4_t00040.1">
    <property type="protein sequence ID" value="mito4_p00040.1"/>
    <property type="gene ID" value="mito4_g00040"/>
</dbReference>
<dbReference type="InParanoid" id="A0A804U5Q7"/>
<organism evidence="1 2">
    <name type="scientific">Musa acuminata subsp. malaccensis</name>
    <name type="common">Wild banana</name>
    <name type="synonym">Musa malaccensis</name>
    <dbReference type="NCBI Taxonomy" id="214687"/>
    <lineage>
        <taxon>Eukaryota</taxon>
        <taxon>Viridiplantae</taxon>
        <taxon>Streptophyta</taxon>
        <taxon>Embryophyta</taxon>
        <taxon>Tracheophyta</taxon>
        <taxon>Spermatophyta</taxon>
        <taxon>Magnoliopsida</taxon>
        <taxon>Liliopsida</taxon>
        <taxon>Zingiberales</taxon>
        <taxon>Musaceae</taxon>
        <taxon>Musa</taxon>
    </lineage>
</organism>
<dbReference type="EnsemblPlants" id="mito4_t00040.1">
    <property type="protein sequence ID" value="mito4_p00040.1"/>
    <property type="gene ID" value="mito4_g00040"/>
</dbReference>
<sequence length="51" mass="5779">DFKLEPPLPVRHIVKMSLSVCYVIKCFCLKFFSLEYGGIEEPGLSAMIICL</sequence>
<proteinExistence type="predicted"/>
<dbReference type="Proteomes" id="UP000012960">
    <property type="component" value="Unplaced"/>
</dbReference>
<protein>
    <submittedName>
        <fullName evidence="1">Uncharacterized protein</fullName>
    </submittedName>
</protein>
<name>A0A804U5Q7_MUSAM</name>
<dbReference type="AlphaFoldDB" id="A0A804U5Q7"/>
<reference evidence="1" key="1">
    <citation type="submission" date="2021-05" db="UniProtKB">
        <authorList>
            <consortium name="EnsemblPlants"/>
        </authorList>
    </citation>
    <scope>IDENTIFICATION</scope>
    <source>
        <strain evidence="1">subsp. malaccensis</strain>
    </source>
</reference>
<accession>A0A804U5Q7</accession>
<keyword evidence="2" id="KW-1185">Reference proteome</keyword>
<evidence type="ECO:0000313" key="1">
    <source>
        <dbReference type="EnsemblPlants" id="mito4_p00040.1"/>
    </source>
</evidence>
<evidence type="ECO:0000313" key="2">
    <source>
        <dbReference type="Proteomes" id="UP000012960"/>
    </source>
</evidence>